<evidence type="ECO:0000256" key="1">
    <source>
        <dbReference type="ARBA" id="ARBA00002945"/>
    </source>
</evidence>
<proteinExistence type="inferred from homology"/>
<dbReference type="EMBL" id="PGXC01000001">
    <property type="protein sequence ID" value="PKK92334.1"/>
    <property type="molecule type" value="Genomic_DNA"/>
</dbReference>
<dbReference type="InterPro" id="IPR015111">
    <property type="entry name" value="Regulatory_HutP"/>
</dbReference>
<keyword evidence="5" id="KW-0805">Transcription regulation</keyword>
<comment type="caution">
    <text evidence="7">The sequence shown here is derived from an EMBL/GenBank/DDBJ whole genome shotgun (WGS) entry which is preliminary data.</text>
</comment>
<evidence type="ECO:0000256" key="5">
    <source>
        <dbReference type="ARBA" id="ARBA00023015"/>
    </source>
</evidence>
<sequence length="144" mass="15205">MMYNEDNFSIGKAALALAMVRNEFDDALVEIVSAKGCKAVITRAGGRGDNLVNKILRNALTAAEKSGIIKETGQNRYALARCVEKALSPFEGPLTAISGAGVKVGIVGMKQDLAVAIYGYIGIPGLDMDYEVSGLGVLYDCLSK</sequence>
<dbReference type="AlphaFoldDB" id="A0A2N1PVG5"/>
<keyword evidence="6" id="KW-0804">Transcription</keyword>
<comment type="function">
    <text evidence="1">Antiterminator that binds to cis-acting regulatory sequences on the mRNA in the presence of histidine, thereby suppressing transcription termination and activating the hut operon for histidine utilization.</text>
</comment>
<organism evidence="7 8">
    <name type="scientific">Candidatus Wallbacteria bacterium HGW-Wallbacteria-1</name>
    <dbReference type="NCBI Taxonomy" id="2013854"/>
    <lineage>
        <taxon>Bacteria</taxon>
        <taxon>Candidatus Walliibacteriota</taxon>
    </lineage>
</organism>
<comment type="similarity">
    <text evidence="2">Belongs to the HutP family.</text>
</comment>
<gene>
    <name evidence="7" type="ORF">CVV64_00285</name>
</gene>
<evidence type="ECO:0000256" key="6">
    <source>
        <dbReference type="ARBA" id="ARBA00023163"/>
    </source>
</evidence>
<keyword evidence="4" id="KW-0694">RNA-binding</keyword>
<evidence type="ECO:0000313" key="8">
    <source>
        <dbReference type="Proteomes" id="UP000233256"/>
    </source>
</evidence>
<reference evidence="7 8" key="1">
    <citation type="journal article" date="2017" name="ISME J.">
        <title>Potential for microbial H2 and metal transformations associated with novel bacteria and archaea in deep terrestrial subsurface sediments.</title>
        <authorList>
            <person name="Hernsdorf A.W."/>
            <person name="Amano Y."/>
            <person name="Miyakawa K."/>
            <person name="Ise K."/>
            <person name="Suzuki Y."/>
            <person name="Anantharaman K."/>
            <person name="Probst A."/>
            <person name="Burstein D."/>
            <person name="Thomas B.C."/>
            <person name="Banfield J.F."/>
        </authorList>
    </citation>
    <scope>NUCLEOTIDE SEQUENCE [LARGE SCALE GENOMIC DNA]</scope>
    <source>
        <strain evidence="7">HGW-Wallbacteria-1</strain>
    </source>
</reference>
<accession>A0A2N1PVG5</accession>
<dbReference type="GO" id="GO:0003723">
    <property type="term" value="F:RNA binding"/>
    <property type="evidence" value="ECO:0007669"/>
    <property type="project" value="UniProtKB-KW"/>
</dbReference>
<evidence type="ECO:0000256" key="4">
    <source>
        <dbReference type="ARBA" id="ARBA00022884"/>
    </source>
</evidence>
<dbReference type="Proteomes" id="UP000233256">
    <property type="component" value="Unassembled WGS sequence"/>
</dbReference>
<evidence type="ECO:0000256" key="2">
    <source>
        <dbReference type="ARBA" id="ARBA00009992"/>
    </source>
</evidence>
<protein>
    <recommendedName>
        <fullName evidence="3">Hut operon positive regulatory protein</fullName>
    </recommendedName>
</protein>
<dbReference type="Gene3D" id="3.40.1510.10">
    <property type="entry name" value="Hut operon regulatory protein HutP"/>
    <property type="match status" value="1"/>
</dbReference>
<evidence type="ECO:0000256" key="3">
    <source>
        <dbReference type="ARBA" id="ARBA00019377"/>
    </source>
</evidence>
<dbReference type="InterPro" id="IPR036482">
    <property type="entry name" value="Regulatory_HutP_sf"/>
</dbReference>
<dbReference type="Pfam" id="PF09021">
    <property type="entry name" value="HutP"/>
    <property type="match status" value="1"/>
</dbReference>
<name>A0A2N1PVG5_9BACT</name>
<evidence type="ECO:0000313" key="7">
    <source>
        <dbReference type="EMBL" id="PKK92334.1"/>
    </source>
</evidence>
<dbReference type="SUPFAM" id="SSF111064">
    <property type="entry name" value="Hut operon positive regulatory protein HutP"/>
    <property type="match status" value="1"/>
</dbReference>